<accession>A0A0M2PW07</accession>
<feature type="transmembrane region" description="Helical" evidence="1">
    <location>
        <begin position="335"/>
        <end position="356"/>
    </location>
</feature>
<protein>
    <submittedName>
        <fullName evidence="2">Uncharacterized protein</fullName>
    </submittedName>
</protein>
<feature type="transmembrane region" description="Helical" evidence="1">
    <location>
        <begin position="110"/>
        <end position="131"/>
    </location>
</feature>
<feature type="transmembrane region" description="Helical" evidence="1">
    <location>
        <begin position="85"/>
        <end position="104"/>
    </location>
</feature>
<evidence type="ECO:0000313" key="3">
    <source>
        <dbReference type="Proteomes" id="UP000034681"/>
    </source>
</evidence>
<dbReference type="RefSeq" id="WP_017711984.1">
    <property type="nucleotide sequence ID" value="NZ_KB235936.1"/>
</dbReference>
<name>A0A0M2PW07_PROHO</name>
<gene>
    <name evidence="2" type="ORF">PROH_16765</name>
</gene>
<dbReference type="STRING" id="317619.GCA_000332315_01442"/>
<dbReference type="AlphaFoldDB" id="A0A0M2PW07"/>
<comment type="caution">
    <text evidence="2">The sequence shown here is derived from an EMBL/GenBank/DDBJ whole genome shotgun (WGS) entry which is preliminary data.</text>
</comment>
<feature type="transmembrane region" description="Helical" evidence="1">
    <location>
        <begin position="45"/>
        <end position="65"/>
    </location>
</feature>
<proteinExistence type="predicted"/>
<feature type="transmembrane region" description="Helical" evidence="1">
    <location>
        <begin position="271"/>
        <end position="291"/>
    </location>
</feature>
<reference evidence="2" key="1">
    <citation type="submission" date="2012-04" db="EMBL/GenBank/DDBJ databases">
        <authorList>
            <person name="Borisov I.G."/>
            <person name="Ivanikova N.V."/>
            <person name="Pinevich A.V."/>
        </authorList>
    </citation>
    <scope>NUCLEOTIDE SEQUENCE [LARGE SCALE GENOMIC DNA]</scope>
    <source>
        <strain evidence="2">CALU 1027</strain>
    </source>
</reference>
<sequence length="433" mass="45481">MTSTPTPKLGVFSLAALLVSAHYGLGFLLGTAEQTANSGIIGTLYPVSISMGTLLLLLALARFYWNRHEQIWTLLGNQYGDGVRFGVGLLSWASLIGIGAVQIIGGAATLSVIGLPTVPVMVALGVAFVILSQLPLERASWLLRGLLLLNILILIYGLVVLQGLPAYGRSPLDFVYSLQDSPPGYSLGLVLSTFLLVQVDMKYQQYLVQAKDLKTLYLGCGLAGVVLLLLAFVPSNLVLAAQQAQILPPGLESKAVIPQILLWLGGSNPTLGSLLLLSLVIPALGLGSSILRVQTKTVFDLGLVDPNPMTRLLVPLLNGALALAIALRGGSIIGLIASFYAAYVSAVWVPFGGYLFQELGYGSVSKLGVKVALGFGSGAGFSTLGLLLWYPQAVLWHSPELMILALGLGFGLLGLGVGTGVERLRSAPVPLSK</sequence>
<dbReference type="OrthoDB" id="449179at2"/>
<feature type="transmembrane region" description="Helical" evidence="1">
    <location>
        <begin position="143"/>
        <end position="164"/>
    </location>
</feature>
<keyword evidence="1" id="KW-0472">Membrane</keyword>
<keyword evidence="1" id="KW-1133">Transmembrane helix</keyword>
<dbReference type="eggNOG" id="COG0591">
    <property type="taxonomic scope" value="Bacteria"/>
</dbReference>
<organism evidence="2 3">
    <name type="scientific">Prochlorothrix hollandica PCC 9006 = CALU 1027</name>
    <dbReference type="NCBI Taxonomy" id="317619"/>
    <lineage>
        <taxon>Bacteria</taxon>
        <taxon>Bacillati</taxon>
        <taxon>Cyanobacteriota</taxon>
        <taxon>Cyanophyceae</taxon>
        <taxon>Prochlorotrichales</taxon>
        <taxon>Prochlorotrichaceae</taxon>
        <taxon>Prochlorothrix</taxon>
    </lineage>
</organism>
<keyword evidence="1" id="KW-0812">Transmembrane</keyword>
<keyword evidence="3" id="KW-1185">Reference proteome</keyword>
<dbReference type="EMBL" id="AJTX02000007">
    <property type="protein sequence ID" value="KKI98556.1"/>
    <property type="molecule type" value="Genomic_DNA"/>
</dbReference>
<feature type="transmembrane region" description="Helical" evidence="1">
    <location>
        <begin position="215"/>
        <end position="233"/>
    </location>
</feature>
<dbReference type="Proteomes" id="UP000034681">
    <property type="component" value="Unassembled WGS sequence"/>
</dbReference>
<feature type="transmembrane region" description="Helical" evidence="1">
    <location>
        <begin position="184"/>
        <end position="203"/>
    </location>
</feature>
<feature type="transmembrane region" description="Helical" evidence="1">
    <location>
        <begin position="312"/>
        <end position="329"/>
    </location>
</feature>
<feature type="transmembrane region" description="Helical" evidence="1">
    <location>
        <begin position="368"/>
        <end position="389"/>
    </location>
</feature>
<evidence type="ECO:0000313" key="2">
    <source>
        <dbReference type="EMBL" id="KKI98556.1"/>
    </source>
</evidence>
<evidence type="ECO:0000256" key="1">
    <source>
        <dbReference type="SAM" id="Phobius"/>
    </source>
</evidence>
<feature type="transmembrane region" description="Helical" evidence="1">
    <location>
        <begin position="401"/>
        <end position="421"/>
    </location>
</feature>